<keyword evidence="3" id="KW-0813">Transport</keyword>
<dbReference type="GO" id="GO:1990281">
    <property type="term" value="C:efflux pump complex"/>
    <property type="evidence" value="ECO:0007669"/>
    <property type="project" value="TreeGrafter"/>
</dbReference>
<evidence type="ECO:0000256" key="2">
    <source>
        <dbReference type="ARBA" id="ARBA00007613"/>
    </source>
</evidence>
<keyword evidence="10" id="KW-1185">Reference proteome</keyword>
<dbReference type="InterPro" id="IPR051906">
    <property type="entry name" value="TolC-like"/>
</dbReference>
<dbReference type="Proteomes" id="UP001165568">
    <property type="component" value="Unassembled WGS sequence"/>
</dbReference>
<keyword evidence="4" id="KW-1134">Transmembrane beta strand</keyword>
<name>A0AA41XUB2_9GAMM</name>
<keyword evidence="6" id="KW-0472">Membrane</keyword>
<dbReference type="EMBL" id="JAMPJU010000002">
    <property type="protein sequence ID" value="MCV9881206.1"/>
    <property type="molecule type" value="Genomic_DNA"/>
</dbReference>
<protein>
    <submittedName>
        <fullName evidence="8">TolC family outer membrane protein</fullName>
    </submittedName>
</protein>
<evidence type="ECO:0000313" key="8">
    <source>
        <dbReference type="EMBL" id="MCV9878230.1"/>
    </source>
</evidence>
<evidence type="ECO:0000256" key="5">
    <source>
        <dbReference type="ARBA" id="ARBA00022692"/>
    </source>
</evidence>
<evidence type="ECO:0000313" key="9">
    <source>
        <dbReference type="EMBL" id="MCV9881206.1"/>
    </source>
</evidence>
<evidence type="ECO:0000256" key="1">
    <source>
        <dbReference type="ARBA" id="ARBA00004442"/>
    </source>
</evidence>
<evidence type="ECO:0000256" key="7">
    <source>
        <dbReference type="ARBA" id="ARBA00023237"/>
    </source>
</evidence>
<dbReference type="RefSeq" id="WP_264088919.1">
    <property type="nucleotide sequence ID" value="NZ_JAMPJT010000002.1"/>
</dbReference>
<dbReference type="GO" id="GO:0009279">
    <property type="term" value="C:cell outer membrane"/>
    <property type="evidence" value="ECO:0007669"/>
    <property type="project" value="UniProtKB-SubCell"/>
</dbReference>
<evidence type="ECO:0000313" key="11">
    <source>
        <dbReference type="Proteomes" id="UP001165569"/>
    </source>
</evidence>
<keyword evidence="5" id="KW-0812">Transmembrane</keyword>
<dbReference type="PANTHER" id="PTHR30026:SF20">
    <property type="entry name" value="OUTER MEMBRANE PROTEIN TOLC"/>
    <property type="match status" value="1"/>
</dbReference>
<dbReference type="Pfam" id="PF02321">
    <property type="entry name" value="OEP"/>
    <property type="match status" value="2"/>
</dbReference>
<gene>
    <name evidence="8" type="ORF">NC803_05140</name>
    <name evidence="9" type="ORF">NC856_02790</name>
</gene>
<proteinExistence type="inferred from homology"/>
<dbReference type="InterPro" id="IPR003423">
    <property type="entry name" value="OMP_efflux"/>
</dbReference>
<accession>A0AA41XUB2</accession>
<comment type="subcellular location">
    <subcellularLocation>
        <location evidence="1">Cell outer membrane</location>
    </subcellularLocation>
</comment>
<dbReference type="SUPFAM" id="SSF56954">
    <property type="entry name" value="Outer membrane efflux proteins (OEP)"/>
    <property type="match status" value="1"/>
</dbReference>
<organism evidence="8 11">
    <name type="scientific">Brenneria izbisi</name>
    <dbReference type="NCBI Taxonomy" id="2939450"/>
    <lineage>
        <taxon>Bacteria</taxon>
        <taxon>Pseudomonadati</taxon>
        <taxon>Pseudomonadota</taxon>
        <taxon>Gammaproteobacteria</taxon>
        <taxon>Enterobacterales</taxon>
        <taxon>Pectobacteriaceae</taxon>
        <taxon>Brenneria</taxon>
    </lineage>
</organism>
<evidence type="ECO:0000256" key="6">
    <source>
        <dbReference type="ARBA" id="ARBA00023136"/>
    </source>
</evidence>
<dbReference type="GO" id="GO:0015562">
    <property type="term" value="F:efflux transmembrane transporter activity"/>
    <property type="evidence" value="ECO:0007669"/>
    <property type="project" value="InterPro"/>
</dbReference>
<comment type="caution">
    <text evidence="8">The sequence shown here is derived from an EMBL/GenBank/DDBJ whole genome shotgun (WGS) entry which is preliminary data.</text>
</comment>
<dbReference type="GO" id="GO:0015288">
    <property type="term" value="F:porin activity"/>
    <property type="evidence" value="ECO:0007669"/>
    <property type="project" value="TreeGrafter"/>
</dbReference>
<dbReference type="AlphaFoldDB" id="A0AA41XUB2"/>
<evidence type="ECO:0000256" key="3">
    <source>
        <dbReference type="ARBA" id="ARBA00022448"/>
    </source>
</evidence>
<dbReference type="NCBIfam" id="TIGR01844">
    <property type="entry name" value="type_I_sec_TolC"/>
    <property type="match status" value="1"/>
</dbReference>
<evidence type="ECO:0000313" key="10">
    <source>
        <dbReference type="Proteomes" id="UP001165568"/>
    </source>
</evidence>
<reference evidence="8" key="1">
    <citation type="submission" date="2022-04" db="EMBL/GenBank/DDBJ databases">
        <title>Brenneria sp. isolated from walnut trees in Serbia.</title>
        <authorList>
            <person name="Gasic K."/>
            <person name="Zlatkovic N."/>
            <person name="Kuzmanovic N."/>
        </authorList>
    </citation>
    <scope>NUCLEOTIDE SEQUENCE</scope>
    <source>
        <strain evidence="9">KBI 423</strain>
        <strain evidence="8">KBI 447</strain>
    </source>
</reference>
<dbReference type="InterPro" id="IPR010130">
    <property type="entry name" value="T1SS_OMP_TolC"/>
</dbReference>
<evidence type="ECO:0000256" key="4">
    <source>
        <dbReference type="ARBA" id="ARBA00022452"/>
    </source>
</evidence>
<comment type="similarity">
    <text evidence="2">Belongs to the outer membrane factor (OMF) (TC 1.B.17) family.</text>
</comment>
<dbReference type="Gene3D" id="1.20.1600.10">
    <property type="entry name" value="Outer membrane efflux proteins (OEP)"/>
    <property type="match status" value="1"/>
</dbReference>
<dbReference type="Proteomes" id="UP001165569">
    <property type="component" value="Unassembled WGS sequence"/>
</dbReference>
<dbReference type="PANTHER" id="PTHR30026">
    <property type="entry name" value="OUTER MEMBRANE PROTEIN TOLC"/>
    <property type="match status" value="1"/>
</dbReference>
<sequence>MQRIAILISLGLFTSGVEALGLLDAWELAIRHDAQFRAAGYERDAGQQETPLARANLLPTVQYNYNINRSHSTTTQTDRRIDNTTQRDYDSYVSTISLRQPLLDYAAWMRYQQGKARTLMADQRFRDRSQDLMIRLYSAWSNALLAQEKQQLLEAQQRTYREQLTLNKRLLSAGEGTLTDMRETEARIMLIEAQRIEQQDILDSAMTELQSMTGSAMTAEALMPLSLSREPVATTEEYSLAQWQALAVRRNARLAEQRENLALSRYDIERNRAGHLPTLSLVASSRHSRSESEYNYNQKYDTQSIGLQLSVPLYAGGAVSAATRQAMATYQQRQAELDDRTRQTLAELKRQYNLYHNGVAKIRAWQMTAAAAEDAVNATRLSVAGGERINLDILLAEQAWYDARQELAEAKYGWLQSWLLLRYTAGTLNEDHILQLAAWFRPD</sequence>
<dbReference type="EMBL" id="JAMPJT010000002">
    <property type="protein sequence ID" value="MCV9878230.1"/>
    <property type="molecule type" value="Genomic_DNA"/>
</dbReference>
<keyword evidence="7" id="KW-0998">Cell outer membrane</keyword>